<gene>
    <name evidence="1" type="ORF">CS022_04930</name>
</gene>
<evidence type="ECO:0000313" key="2">
    <source>
        <dbReference type="Proteomes" id="UP000290287"/>
    </source>
</evidence>
<dbReference type="EMBL" id="PEIB01000003">
    <property type="protein sequence ID" value="RXJ74382.1"/>
    <property type="molecule type" value="Genomic_DNA"/>
</dbReference>
<dbReference type="Proteomes" id="UP000290287">
    <property type="component" value="Unassembled WGS sequence"/>
</dbReference>
<reference evidence="1 2" key="1">
    <citation type="submission" date="2017-10" db="EMBL/GenBank/DDBJ databases">
        <title>Nyctiphanis sp. nov., isolated from the stomach of the euphausiid Nyctiphanes simplex (Hansen, 1911) in the Gulf of California.</title>
        <authorList>
            <person name="Gomez-Gil B."/>
            <person name="Aguilar-Mendez M."/>
            <person name="Lopez-Cortes A."/>
            <person name="Gomez-Gutierrez J."/>
            <person name="Roque A."/>
            <person name="Lang E."/>
            <person name="Gonzalez-Castillo A."/>
        </authorList>
    </citation>
    <scope>NUCLEOTIDE SEQUENCE [LARGE SCALE GENOMIC DNA]</scope>
    <source>
        <strain evidence="1 2">CAIM 600</strain>
    </source>
</reference>
<proteinExistence type="predicted"/>
<keyword evidence="2" id="KW-1185">Reference proteome</keyword>
<name>A0A4Q0YT17_9GAMM</name>
<sequence length="62" mass="6878">MQYQIMAYKQAGNLPMMKAALKERLAKRTIGSDIDGFLTKAKAIDALTANDTIDRYLQKVSG</sequence>
<accession>A0A4Q0YT17</accession>
<organism evidence="1 2">
    <name type="scientific">Veronia nyctiphanis</name>
    <dbReference type="NCBI Taxonomy" id="1278244"/>
    <lineage>
        <taxon>Bacteria</taxon>
        <taxon>Pseudomonadati</taxon>
        <taxon>Pseudomonadota</taxon>
        <taxon>Gammaproteobacteria</taxon>
        <taxon>Vibrionales</taxon>
        <taxon>Vibrionaceae</taxon>
        <taxon>Veronia</taxon>
    </lineage>
</organism>
<protein>
    <submittedName>
        <fullName evidence="1">Uncharacterized protein</fullName>
    </submittedName>
</protein>
<comment type="caution">
    <text evidence="1">The sequence shown here is derived from an EMBL/GenBank/DDBJ whole genome shotgun (WGS) entry which is preliminary data.</text>
</comment>
<dbReference type="AlphaFoldDB" id="A0A4Q0YT17"/>
<evidence type="ECO:0000313" key="1">
    <source>
        <dbReference type="EMBL" id="RXJ74382.1"/>
    </source>
</evidence>